<dbReference type="CDD" id="cd19368">
    <property type="entry name" value="TenA_C_AtTH2-like"/>
    <property type="match status" value="1"/>
</dbReference>
<organism evidence="3 4">
    <name type="scientific">Lyngbya confervoides BDU141951</name>
    <dbReference type="NCBI Taxonomy" id="1574623"/>
    <lineage>
        <taxon>Bacteria</taxon>
        <taxon>Bacillati</taxon>
        <taxon>Cyanobacteriota</taxon>
        <taxon>Cyanophyceae</taxon>
        <taxon>Oscillatoriophycideae</taxon>
        <taxon>Oscillatoriales</taxon>
        <taxon>Microcoleaceae</taxon>
        <taxon>Lyngbya</taxon>
    </lineage>
</organism>
<dbReference type="RefSeq" id="WP_166282255.1">
    <property type="nucleotide sequence ID" value="NZ_JTHE03000062.1"/>
</dbReference>
<reference evidence="3 4" key="1">
    <citation type="journal article" date="2015" name="Genome Announc.">
        <title>Draft Genome Sequence of Filamentous Marine Cyanobacterium Lyngbya confervoides Strain BDU141951.</title>
        <authorList>
            <person name="Chandrababunaidu M.M."/>
            <person name="Sen D."/>
            <person name="Tripathy S."/>
        </authorList>
    </citation>
    <scope>NUCLEOTIDE SEQUENCE [LARGE SCALE GENOMIC DNA]</scope>
    <source>
        <strain evidence="3 4">BDU141951</strain>
    </source>
</reference>
<dbReference type="SUPFAM" id="SSF48613">
    <property type="entry name" value="Heme oxygenase-like"/>
    <property type="match status" value="1"/>
</dbReference>
<proteinExistence type="predicted"/>
<gene>
    <name evidence="3" type="ORF">QQ91_0011745</name>
</gene>
<dbReference type="InterPro" id="IPR050967">
    <property type="entry name" value="Thiamine_Salvage_TenA"/>
</dbReference>
<dbReference type="Proteomes" id="UP000031561">
    <property type="component" value="Unassembled WGS sequence"/>
</dbReference>
<feature type="domain" description="Thiaminase-2/PQQC" evidence="2">
    <location>
        <begin position="14"/>
        <end position="183"/>
    </location>
</feature>
<dbReference type="InterPro" id="IPR004305">
    <property type="entry name" value="Thiaminase-2/PQQC"/>
</dbReference>
<comment type="pathway">
    <text evidence="1">Cofactor biosynthesis; thiamine diphosphate biosynthesis.</text>
</comment>
<dbReference type="InterPro" id="IPR016084">
    <property type="entry name" value="Haem_Oase-like_multi-hlx"/>
</dbReference>
<evidence type="ECO:0000313" key="3">
    <source>
        <dbReference type="EMBL" id="MCM1983490.1"/>
    </source>
</evidence>
<evidence type="ECO:0000256" key="1">
    <source>
        <dbReference type="ARBA" id="ARBA00004948"/>
    </source>
</evidence>
<dbReference type="Gene3D" id="1.20.910.10">
    <property type="entry name" value="Heme oxygenase-like"/>
    <property type="match status" value="1"/>
</dbReference>
<name>A0ABD4T4V2_9CYAN</name>
<dbReference type="PANTHER" id="PTHR43198">
    <property type="entry name" value="BIFUNCTIONAL TH2 PROTEIN"/>
    <property type="match status" value="1"/>
</dbReference>
<evidence type="ECO:0000313" key="4">
    <source>
        <dbReference type="Proteomes" id="UP000031561"/>
    </source>
</evidence>
<dbReference type="Pfam" id="PF03070">
    <property type="entry name" value="TENA_THI-4"/>
    <property type="match status" value="1"/>
</dbReference>
<dbReference type="EMBL" id="JTHE03000062">
    <property type="protein sequence ID" value="MCM1983490.1"/>
    <property type="molecule type" value="Genomic_DNA"/>
</dbReference>
<evidence type="ECO:0000259" key="2">
    <source>
        <dbReference type="Pfam" id="PF03070"/>
    </source>
</evidence>
<comment type="caution">
    <text evidence="3">The sequence shown here is derived from an EMBL/GenBank/DDBJ whole genome shotgun (WGS) entry which is preliminary data.</text>
</comment>
<accession>A0ABD4T4V2</accession>
<sequence length="208" mass="22960">MGLSASLWRQNLDLAHACLDHPFVQGIADGSLARDCFAYYIGQDAFFLDAFARAYSLAAAKAPCRESFATLHHLASGVLTELELHEGYALSWDIDIHTVQPGSATRQYTDFLGATAWSQPLGVTVVAMAPCMRLYAFLGQSLAQQQPLSSSYHAWVDTYSSPEFEQLAQQIEALVDDYAQDSPLVQSTYRYAMVCEARFFAAAFQHPS</sequence>
<dbReference type="AlphaFoldDB" id="A0ABD4T4V2"/>
<dbReference type="PANTHER" id="PTHR43198:SF2">
    <property type="entry name" value="SI:CH1073-67J19.1-RELATED"/>
    <property type="match status" value="1"/>
</dbReference>
<keyword evidence="4" id="KW-1185">Reference proteome</keyword>
<protein>
    <submittedName>
        <fullName evidence="3">TenA family protein</fullName>
    </submittedName>
</protein>